<reference evidence="2 3" key="1">
    <citation type="submission" date="2021-06" db="EMBL/GenBank/DDBJ databases">
        <title>Caerostris extrusa draft genome.</title>
        <authorList>
            <person name="Kono N."/>
            <person name="Arakawa K."/>
        </authorList>
    </citation>
    <scope>NUCLEOTIDE SEQUENCE [LARGE SCALE GENOMIC DNA]</scope>
</reference>
<dbReference type="Proteomes" id="UP001054945">
    <property type="component" value="Unassembled WGS sequence"/>
</dbReference>
<gene>
    <name evidence="2" type="ORF">CEXT_388161</name>
</gene>
<proteinExistence type="predicted"/>
<evidence type="ECO:0000313" key="3">
    <source>
        <dbReference type="Proteomes" id="UP001054945"/>
    </source>
</evidence>
<keyword evidence="3" id="KW-1185">Reference proteome</keyword>
<evidence type="ECO:0008006" key="4">
    <source>
        <dbReference type="Google" id="ProtNLM"/>
    </source>
</evidence>
<evidence type="ECO:0000256" key="1">
    <source>
        <dbReference type="SAM" id="MobiDB-lite"/>
    </source>
</evidence>
<feature type="compositionally biased region" description="Polar residues" evidence="1">
    <location>
        <begin position="13"/>
        <end position="26"/>
    </location>
</feature>
<feature type="region of interest" description="Disordered" evidence="1">
    <location>
        <begin position="1"/>
        <end position="26"/>
    </location>
</feature>
<organism evidence="2 3">
    <name type="scientific">Caerostris extrusa</name>
    <name type="common">Bark spider</name>
    <name type="synonym">Caerostris bankana</name>
    <dbReference type="NCBI Taxonomy" id="172846"/>
    <lineage>
        <taxon>Eukaryota</taxon>
        <taxon>Metazoa</taxon>
        <taxon>Ecdysozoa</taxon>
        <taxon>Arthropoda</taxon>
        <taxon>Chelicerata</taxon>
        <taxon>Arachnida</taxon>
        <taxon>Araneae</taxon>
        <taxon>Araneomorphae</taxon>
        <taxon>Entelegynae</taxon>
        <taxon>Araneoidea</taxon>
        <taxon>Araneidae</taxon>
        <taxon>Caerostris</taxon>
    </lineage>
</organism>
<evidence type="ECO:0000313" key="2">
    <source>
        <dbReference type="EMBL" id="GIY70827.1"/>
    </source>
</evidence>
<name>A0AAV4VKU3_CAEEX</name>
<comment type="caution">
    <text evidence="2">The sequence shown here is derived from an EMBL/GenBank/DDBJ whole genome shotgun (WGS) entry which is preliminary data.</text>
</comment>
<dbReference type="AlphaFoldDB" id="A0AAV4VKU3"/>
<sequence>MRKYIMGYPDGKPNNNPQNIGKSTVTGNANGFKLEPSFKPVVRVTTSGHGEDFDRESRMDWQIALNGNFQFQFVNGIFITTCEHYIENTPLTCRLP</sequence>
<dbReference type="EMBL" id="BPLR01014727">
    <property type="protein sequence ID" value="GIY70827.1"/>
    <property type="molecule type" value="Genomic_DNA"/>
</dbReference>
<protein>
    <recommendedName>
        <fullName evidence="4">Galectin</fullName>
    </recommendedName>
</protein>
<accession>A0AAV4VKU3</accession>